<proteinExistence type="predicted"/>
<dbReference type="RefSeq" id="WP_138952193.1">
    <property type="nucleotide sequence ID" value="NZ_CP040749.1"/>
</dbReference>
<dbReference type="KEGG" id="fbe:FF125_21405"/>
<organism evidence="1 2">
    <name type="scientific">Aureibaculum algae</name>
    <dbReference type="NCBI Taxonomy" id="2584122"/>
    <lineage>
        <taxon>Bacteria</taxon>
        <taxon>Pseudomonadati</taxon>
        <taxon>Bacteroidota</taxon>
        <taxon>Flavobacteriia</taxon>
        <taxon>Flavobacteriales</taxon>
        <taxon>Flavobacteriaceae</taxon>
        <taxon>Aureibaculum</taxon>
    </lineage>
</organism>
<reference evidence="1 2" key="1">
    <citation type="submission" date="2019-05" db="EMBL/GenBank/DDBJ databases">
        <title>Algicella ahnfeltiae gen. nov., sp. nov., a novel marine bacterium of the family Flavobacteriaceae isolated from a red alga.</title>
        <authorList>
            <person name="Nedashkovskaya O.I."/>
            <person name="Kukhlevskiy A.D."/>
            <person name="Kim S.-G."/>
            <person name="Zhukova N.V."/>
            <person name="Mikhailov V.V."/>
        </authorList>
    </citation>
    <scope>NUCLEOTIDE SEQUENCE [LARGE SCALE GENOMIC DNA]</scope>
    <source>
        <strain evidence="1 2">10Alg115</strain>
    </source>
</reference>
<keyword evidence="2" id="KW-1185">Reference proteome</keyword>
<dbReference type="OrthoDB" id="9803040at2"/>
<evidence type="ECO:0000313" key="1">
    <source>
        <dbReference type="EMBL" id="QCX40875.1"/>
    </source>
</evidence>
<protein>
    <submittedName>
        <fullName evidence="1">DUF2480 family protein</fullName>
    </submittedName>
</protein>
<evidence type="ECO:0000313" key="2">
    <source>
        <dbReference type="Proteomes" id="UP000306229"/>
    </source>
</evidence>
<dbReference type="Proteomes" id="UP000306229">
    <property type="component" value="Chromosome"/>
</dbReference>
<name>A0A5B7TVM7_9FLAO</name>
<dbReference type="EMBL" id="CP040749">
    <property type="protein sequence ID" value="QCX40875.1"/>
    <property type="molecule type" value="Genomic_DNA"/>
</dbReference>
<dbReference type="AlphaFoldDB" id="A0A5B7TVM7"/>
<accession>A0A5B7TVM7</accession>
<sequence>MDNEIVNRVANSKLLTIDLEDFYPDGERILLDISDWLYEGIILKEKDFRESLQHHDWTQYKNAYLALSCKTDAIIPSWAYLLITTYLSPYAKKVVVGNLELLETSIFQDIINNFDFTVYQDRPVIIKGCSSKPIPETASVMLVEKLVPVAKNIMFGEACSTVPLFKKGR</sequence>
<dbReference type="InterPro" id="IPR018914">
    <property type="entry name" value="DUF2480"/>
</dbReference>
<gene>
    <name evidence="1" type="ORF">FF125_21405</name>
</gene>
<dbReference type="Pfam" id="PF10652">
    <property type="entry name" value="DUF2480"/>
    <property type="match status" value="1"/>
</dbReference>